<evidence type="ECO:0000313" key="11">
    <source>
        <dbReference type="Proteomes" id="UP000000639"/>
    </source>
</evidence>
<accession>A1SSJ6</accession>
<evidence type="ECO:0000256" key="4">
    <source>
        <dbReference type="ARBA" id="ARBA00022630"/>
    </source>
</evidence>
<dbReference type="InterPro" id="IPR002938">
    <property type="entry name" value="FAD-bd"/>
</dbReference>
<dbReference type="Proteomes" id="UP000000639">
    <property type="component" value="Chromosome"/>
</dbReference>
<dbReference type="Gene3D" id="3.50.50.60">
    <property type="entry name" value="FAD/NAD(P)-binding domain"/>
    <property type="match status" value="2"/>
</dbReference>
<dbReference type="Pfam" id="PF01494">
    <property type="entry name" value="FAD_binding_3"/>
    <property type="match status" value="1"/>
</dbReference>
<keyword evidence="11" id="KW-1185">Reference proteome</keyword>
<evidence type="ECO:0000256" key="1">
    <source>
        <dbReference type="ARBA" id="ARBA00001974"/>
    </source>
</evidence>
<dbReference type="NCBIfam" id="TIGR01984">
    <property type="entry name" value="UbiH"/>
    <property type="match status" value="1"/>
</dbReference>
<gene>
    <name evidence="10" type="primary">ubiH</name>
    <name evidence="10" type="ordered locus">Ping_0607</name>
</gene>
<evidence type="ECO:0000256" key="6">
    <source>
        <dbReference type="ARBA" id="ARBA00023002"/>
    </source>
</evidence>
<dbReference type="InterPro" id="IPR010971">
    <property type="entry name" value="UbiH/COQ6"/>
</dbReference>
<comment type="pathway">
    <text evidence="2">Cofactor biosynthesis; ubiquinone biosynthesis.</text>
</comment>
<protein>
    <submittedName>
        <fullName evidence="10">2-octaprenyl-6-methoxyphenol hydroxylase UbiH</fullName>
    </submittedName>
</protein>
<dbReference type="PANTHER" id="PTHR43876:SF8">
    <property type="entry name" value="2-OCTAPRENYL-6-METHOXYPHENOL HYDROXYLASE"/>
    <property type="match status" value="1"/>
</dbReference>
<keyword evidence="8" id="KW-0812">Transmembrane</keyword>
<keyword evidence="6" id="KW-0560">Oxidoreductase</keyword>
<evidence type="ECO:0000313" key="10">
    <source>
        <dbReference type="EMBL" id="ABM02461.1"/>
    </source>
</evidence>
<dbReference type="PRINTS" id="PR00420">
    <property type="entry name" value="RNGMNOXGNASE"/>
</dbReference>
<dbReference type="AlphaFoldDB" id="A1SSJ6"/>
<dbReference type="PANTHER" id="PTHR43876">
    <property type="entry name" value="UBIQUINONE BIOSYNTHESIS MONOOXYGENASE COQ6, MITOCHONDRIAL"/>
    <property type="match status" value="1"/>
</dbReference>
<keyword evidence="8" id="KW-1133">Transmembrane helix</keyword>
<dbReference type="NCBIfam" id="TIGR01988">
    <property type="entry name" value="Ubi-OHases"/>
    <property type="match status" value="1"/>
</dbReference>
<dbReference type="EMBL" id="CP000510">
    <property type="protein sequence ID" value="ABM02461.1"/>
    <property type="molecule type" value="Genomic_DNA"/>
</dbReference>
<evidence type="ECO:0000256" key="7">
    <source>
        <dbReference type="ARBA" id="ARBA00023033"/>
    </source>
</evidence>
<evidence type="ECO:0000256" key="3">
    <source>
        <dbReference type="ARBA" id="ARBA00005349"/>
    </source>
</evidence>
<dbReference type="OrthoDB" id="9769565at2"/>
<comment type="cofactor">
    <cofactor evidence="1">
        <name>FAD</name>
        <dbReference type="ChEBI" id="CHEBI:57692"/>
    </cofactor>
</comment>
<dbReference type="GO" id="GO:0071949">
    <property type="term" value="F:FAD binding"/>
    <property type="evidence" value="ECO:0007669"/>
    <property type="project" value="InterPro"/>
</dbReference>
<dbReference type="NCBIfam" id="NF004356">
    <property type="entry name" value="PRK05732.1"/>
    <property type="match status" value="1"/>
</dbReference>
<feature type="domain" description="FAD-binding" evidence="9">
    <location>
        <begin position="7"/>
        <end position="323"/>
    </location>
</feature>
<comment type="similarity">
    <text evidence="3">Belongs to the UbiH/COQ6 family.</text>
</comment>
<evidence type="ECO:0000256" key="8">
    <source>
        <dbReference type="SAM" id="Phobius"/>
    </source>
</evidence>
<dbReference type="UniPathway" id="UPA00232"/>
<proteinExistence type="inferred from homology"/>
<dbReference type="SUPFAM" id="SSF51905">
    <property type="entry name" value="FAD/NAD(P)-binding domain"/>
    <property type="match status" value="1"/>
</dbReference>
<feature type="transmembrane region" description="Helical" evidence="8">
    <location>
        <begin position="7"/>
        <end position="26"/>
    </location>
</feature>
<name>A1SSJ6_PSYIN</name>
<keyword evidence="7" id="KW-0503">Monooxygenase</keyword>
<keyword evidence="5" id="KW-0274">FAD</keyword>
<dbReference type="RefSeq" id="WP_011769020.1">
    <property type="nucleotide sequence ID" value="NC_008709.1"/>
</dbReference>
<evidence type="ECO:0000256" key="5">
    <source>
        <dbReference type="ARBA" id="ARBA00022827"/>
    </source>
</evidence>
<dbReference type="InterPro" id="IPR051205">
    <property type="entry name" value="UbiH/COQ6_monooxygenase"/>
</dbReference>
<organism evidence="10 11">
    <name type="scientific">Psychromonas ingrahamii (strain DSM 17664 / CCUG 51855 / 37)</name>
    <dbReference type="NCBI Taxonomy" id="357804"/>
    <lineage>
        <taxon>Bacteria</taxon>
        <taxon>Pseudomonadati</taxon>
        <taxon>Pseudomonadota</taxon>
        <taxon>Gammaproteobacteria</taxon>
        <taxon>Alteromonadales</taxon>
        <taxon>Psychromonadaceae</taxon>
        <taxon>Psychromonas</taxon>
    </lineage>
</organism>
<dbReference type="STRING" id="357804.Ping_0607"/>
<sequence>MDKNSDYDLVIVGAGIVGSLLAYALLKRSPTLRVALVDENPKPASGSKSSIPGFDARSIALSAGTCDILDDLGFWADIKAHAQPIEEIHISDRGCFGKLDLCAKDEPQAFGYVLELHQIGCALNKRLDKLTQLARFYDSRITKIEKQPEQTLCHLFDNTILTAKLCVAADGANSSTRHLLSIPSQSFDYECTAIIANVRCSKPHLNKAFERFTEFGPIALLPLTDNRYSLVWSVASGDAARLCALNDEHFLSELQNAFGYLAGVFTAAGKRDSYPLKLTKTTQPFAHRGVCIGNAAHCLHPVMGQGFNLGMRDLFVLSSIISELQDPQKIGGFDMLNRYWLARESDHNNTISLTDSVVRIFNNNHWPIILGRNVVLQAMRYLSDLSVPIIKQAKGQFPLLSRDTNK</sequence>
<dbReference type="InterPro" id="IPR011295">
    <property type="entry name" value="UbiH"/>
</dbReference>
<evidence type="ECO:0000256" key="2">
    <source>
        <dbReference type="ARBA" id="ARBA00004749"/>
    </source>
</evidence>
<dbReference type="GO" id="GO:0006744">
    <property type="term" value="P:ubiquinone biosynthetic process"/>
    <property type="evidence" value="ECO:0007669"/>
    <property type="project" value="UniProtKB-UniPathway"/>
</dbReference>
<dbReference type="InterPro" id="IPR036188">
    <property type="entry name" value="FAD/NAD-bd_sf"/>
</dbReference>
<dbReference type="GO" id="GO:0008681">
    <property type="term" value="F:2-octaprenyl-6-methoxyphenol hydroxylase activity"/>
    <property type="evidence" value="ECO:0007669"/>
    <property type="project" value="InterPro"/>
</dbReference>
<reference evidence="10 11" key="1">
    <citation type="submission" date="2007-01" db="EMBL/GenBank/DDBJ databases">
        <title>Complete sequence of Psychromonas ingrahamii 37.</title>
        <authorList>
            <consortium name="US DOE Joint Genome Institute"/>
            <person name="Copeland A."/>
            <person name="Lucas S."/>
            <person name="Lapidus A."/>
            <person name="Barry K."/>
            <person name="Detter J.C."/>
            <person name="Glavina del Rio T."/>
            <person name="Hammon N."/>
            <person name="Israni S."/>
            <person name="Dalin E."/>
            <person name="Tice H."/>
            <person name="Pitluck S."/>
            <person name="Thompson L.S."/>
            <person name="Brettin T."/>
            <person name="Bruce D."/>
            <person name="Han C."/>
            <person name="Tapia R."/>
            <person name="Schmutz J."/>
            <person name="Larimer F."/>
            <person name="Land M."/>
            <person name="Hauser L."/>
            <person name="Kyrpides N."/>
            <person name="Ivanova N."/>
            <person name="Staley J."/>
            <person name="Richardson P."/>
        </authorList>
    </citation>
    <scope>NUCLEOTIDE SEQUENCE [LARGE SCALE GENOMIC DNA]</scope>
    <source>
        <strain evidence="10 11">37</strain>
    </source>
</reference>
<keyword evidence="4" id="KW-0285">Flavoprotein</keyword>
<evidence type="ECO:0000259" key="9">
    <source>
        <dbReference type="Pfam" id="PF01494"/>
    </source>
</evidence>
<dbReference type="eggNOG" id="COG0654">
    <property type="taxonomic scope" value="Bacteria"/>
</dbReference>
<dbReference type="KEGG" id="pin:Ping_0607"/>
<keyword evidence="8" id="KW-0472">Membrane</keyword>
<dbReference type="HOGENOM" id="CLU_009665_8_1_6"/>